<name>A0A3A9AUB4_9FIRM</name>
<reference evidence="1 2" key="1">
    <citation type="submission" date="2018-09" db="EMBL/GenBank/DDBJ databases">
        <title>Murine metabolic-syndrome-specific gut microbial biobank.</title>
        <authorList>
            <person name="Liu C."/>
        </authorList>
    </citation>
    <scope>NUCLEOTIDE SEQUENCE [LARGE SCALE GENOMIC DNA]</scope>
    <source>
        <strain evidence="1 2">0.1xD8-82</strain>
    </source>
</reference>
<dbReference type="EMBL" id="RAYQ01000011">
    <property type="protein sequence ID" value="RKI91161.1"/>
    <property type="molecule type" value="Genomic_DNA"/>
</dbReference>
<dbReference type="AlphaFoldDB" id="A0A3A9AUB4"/>
<protein>
    <submittedName>
        <fullName evidence="1">DNA-binding protein</fullName>
    </submittedName>
</protein>
<keyword evidence="1" id="KW-0238">DNA-binding</keyword>
<dbReference type="Proteomes" id="UP000280696">
    <property type="component" value="Unassembled WGS sequence"/>
</dbReference>
<gene>
    <name evidence="1" type="ORF">D7V94_11790</name>
</gene>
<accession>A0A3A9AUB4</accession>
<comment type="caution">
    <text evidence="1">The sequence shown here is derived from an EMBL/GenBank/DDBJ whole genome shotgun (WGS) entry which is preliminary data.</text>
</comment>
<dbReference type="OrthoDB" id="3174733at2"/>
<dbReference type="GO" id="GO:0003677">
    <property type="term" value="F:DNA binding"/>
    <property type="evidence" value="ECO:0007669"/>
    <property type="project" value="UniProtKB-KW"/>
</dbReference>
<proteinExistence type="predicted"/>
<organism evidence="1 2">
    <name type="scientific">Parablautia intestinalis</name>
    <dbReference type="NCBI Taxonomy" id="2320100"/>
    <lineage>
        <taxon>Bacteria</taxon>
        <taxon>Bacillati</taxon>
        <taxon>Bacillota</taxon>
        <taxon>Clostridia</taxon>
        <taxon>Lachnospirales</taxon>
        <taxon>Lachnospiraceae</taxon>
        <taxon>Parablautia</taxon>
    </lineage>
</organism>
<sequence length="75" mass="8433">MKNELFVTAGEVAQELGVSKPFAYRLVRQMNEELEEKGFITIAGRVSRKYYEEKFYGMAQAGVRTSSHTLAAVAK</sequence>
<dbReference type="RefSeq" id="WP_120469953.1">
    <property type="nucleotide sequence ID" value="NZ_RAYQ01000011.1"/>
</dbReference>
<keyword evidence="2" id="KW-1185">Reference proteome</keyword>
<evidence type="ECO:0000313" key="1">
    <source>
        <dbReference type="EMBL" id="RKI91161.1"/>
    </source>
</evidence>
<evidence type="ECO:0000313" key="2">
    <source>
        <dbReference type="Proteomes" id="UP000280696"/>
    </source>
</evidence>